<reference evidence="1 2" key="1">
    <citation type="journal article" date="2018" name="Mol. Biol. Evol.">
        <title>Broad Genomic Sampling Reveals a Smut Pathogenic Ancestry of the Fungal Clade Ustilaginomycotina.</title>
        <authorList>
            <person name="Kijpornyongpan T."/>
            <person name="Mondo S.J."/>
            <person name="Barry K."/>
            <person name="Sandor L."/>
            <person name="Lee J."/>
            <person name="Lipzen A."/>
            <person name="Pangilinan J."/>
            <person name="LaButti K."/>
            <person name="Hainaut M."/>
            <person name="Henrissat B."/>
            <person name="Grigoriev I.V."/>
            <person name="Spatafora J.W."/>
            <person name="Aime M.C."/>
        </authorList>
    </citation>
    <scope>NUCLEOTIDE SEQUENCE [LARGE SCALE GENOMIC DNA]</scope>
    <source>
        <strain evidence="1 2">SA 807</strain>
    </source>
</reference>
<organism evidence="1 2">
    <name type="scientific">Violaceomyces palustris</name>
    <dbReference type="NCBI Taxonomy" id="1673888"/>
    <lineage>
        <taxon>Eukaryota</taxon>
        <taxon>Fungi</taxon>
        <taxon>Dikarya</taxon>
        <taxon>Basidiomycota</taxon>
        <taxon>Ustilaginomycotina</taxon>
        <taxon>Ustilaginomycetes</taxon>
        <taxon>Violaceomycetales</taxon>
        <taxon>Violaceomycetaceae</taxon>
        <taxon>Violaceomyces</taxon>
    </lineage>
</organism>
<proteinExistence type="predicted"/>
<name>A0ACD0P4D0_9BASI</name>
<sequence length="153" mass="17338">MRIASKRLTKELVELRNQGPPEGTAILLADDLKEWRFSISVLGESLYKGQTFGLRFRFPDNYPMESPEVIFMTTDGFKPPVHPHVYSSNGHICLSILGNEWSPVLNVSSILLSIQSMLASCKELKHPPDDERYGRHAPMSPKDSRFVYDDDSV</sequence>
<dbReference type="EMBL" id="KZ819751">
    <property type="protein sequence ID" value="PWN52916.1"/>
    <property type="molecule type" value="Genomic_DNA"/>
</dbReference>
<protein>
    <submittedName>
        <fullName evidence="1">UBC-like protein</fullName>
    </submittedName>
</protein>
<keyword evidence="2" id="KW-1185">Reference proteome</keyword>
<evidence type="ECO:0000313" key="2">
    <source>
        <dbReference type="Proteomes" id="UP000245626"/>
    </source>
</evidence>
<gene>
    <name evidence="1" type="ORF">IE53DRAFT_404893</name>
</gene>
<accession>A0ACD0P4D0</accession>
<evidence type="ECO:0000313" key="1">
    <source>
        <dbReference type="EMBL" id="PWN52916.1"/>
    </source>
</evidence>
<dbReference type="Proteomes" id="UP000245626">
    <property type="component" value="Unassembled WGS sequence"/>
</dbReference>